<keyword evidence="8" id="KW-0460">Magnesium</keyword>
<evidence type="ECO:0000256" key="10">
    <source>
        <dbReference type="ARBA" id="ARBA00023242"/>
    </source>
</evidence>
<protein>
    <recommendedName>
        <fullName evidence="11">Endonuclease/exonuclease/phosphatase domain-containing protein</fullName>
    </recommendedName>
</protein>
<proteinExistence type="predicted"/>
<evidence type="ECO:0000256" key="6">
    <source>
        <dbReference type="ARBA" id="ARBA00022763"/>
    </source>
</evidence>
<evidence type="ECO:0000256" key="2">
    <source>
        <dbReference type="ARBA" id="ARBA00001946"/>
    </source>
</evidence>
<dbReference type="Gene3D" id="3.60.10.10">
    <property type="entry name" value="Endonuclease/exonuclease/phosphatase"/>
    <property type="match status" value="1"/>
</dbReference>
<dbReference type="Proteomes" id="UP001556367">
    <property type="component" value="Unassembled WGS sequence"/>
</dbReference>
<evidence type="ECO:0000256" key="5">
    <source>
        <dbReference type="ARBA" id="ARBA00022723"/>
    </source>
</evidence>
<evidence type="ECO:0000259" key="11">
    <source>
        <dbReference type="Pfam" id="PF03372"/>
    </source>
</evidence>
<keyword evidence="6" id="KW-0227">DNA damage</keyword>
<evidence type="ECO:0000313" key="13">
    <source>
        <dbReference type="Proteomes" id="UP001556367"/>
    </source>
</evidence>
<evidence type="ECO:0000256" key="8">
    <source>
        <dbReference type="ARBA" id="ARBA00022842"/>
    </source>
</evidence>
<evidence type="ECO:0000256" key="7">
    <source>
        <dbReference type="ARBA" id="ARBA00022801"/>
    </source>
</evidence>
<organism evidence="12 13">
    <name type="scientific">Hohenbuehelia grisea</name>
    <dbReference type="NCBI Taxonomy" id="104357"/>
    <lineage>
        <taxon>Eukaryota</taxon>
        <taxon>Fungi</taxon>
        <taxon>Dikarya</taxon>
        <taxon>Basidiomycota</taxon>
        <taxon>Agaricomycotina</taxon>
        <taxon>Agaricomycetes</taxon>
        <taxon>Agaricomycetidae</taxon>
        <taxon>Agaricales</taxon>
        <taxon>Pleurotineae</taxon>
        <taxon>Pleurotaceae</taxon>
        <taxon>Hohenbuehelia</taxon>
    </lineage>
</organism>
<comment type="cofactor">
    <cofactor evidence="1">
        <name>Mn(2+)</name>
        <dbReference type="ChEBI" id="CHEBI:29035"/>
    </cofactor>
</comment>
<evidence type="ECO:0000256" key="3">
    <source>
        <dbReference type="ARBA" id="ARBA00004322"/>
    </source>
</evidence>
<dbReference type="InterPro" id="IPR005135">
    <property type="entry name" value="Endo/exonuclease/phosphatase"/>
</dbReference>
<dbReference type="PANTHER" id="PTHR15822:SF4">
    <property type="entry name" value="TYROSYL-DNA PHOSPHODIESTERASE 2"/>
    <property type="match status" value="1"/>
</dbReference>
<keyword evidence="10" id="KW-0539">Nucleus</keyword>
<accession>A0ABR3IZZ1</accession>
<comment type="cofactor">
    <cofactor evidence="2">
        <name>Mg(2+)</name>
        <dbReference type="ChEBI" id="CHEBI:18420"/>
    </cofactor>
</comment>
<keyword evidence="7" id="KW-0378">Hydrolase</keyword>
<gene>
    <name evidence="12" type="ORF">HGRIS_009051</name>
</gene>
<evidence type="ECO:0000256" key="4">
    <source>
        <dbReference type="ARBA" id="ARBA00022722"/>
    </source>
</evidence>
<keyword evidence="13" id="KW-1185">Reference proteome</keyword>
<dbReference type="CDD" id="cd09080">
    <property type="entry name" value="TDP2"/>
    <property type="match status" value="1"/>
</dbReference>
<dbReference type="InterPro" id="IPR051547">
    <property type="entry name" value="TDP2-like"/>
</dbReference>
<evidence type="ECO:0000256" key="9">
    <source>
        <dbReference type="ARBA" id="ARBA00023204"/>
    </source>
</evidence>
<evidence type="ECO:0000256" key="1">
    <source>
        <dbReference type="ARBA" id="ARBA00001936"/>
    </source>
</evidence>
<dbReference type="PANTHER" id="PTHR15822">
    <property type="entry name" value="TRAF AND TNF RECEPTOR-ASSOCIATED PROTEIN"/>
    <property type="match status" value="1"/>
</dbReference>
<comment type="subcellular location">
    <subcellularLocation>
        <location evidence="3">Nucleus</location>
        <location evidence="3">PML body</location>
    </subcellularLocation>
</comment>
<keyword evidence="5" id="KW-0479">Metal-binding</keyword>
<feature type="domain" description="Endonuclease/exonuclease/phosphatase" evidence="11">
    <location>
        <begin position="58"/>
        <end position="317"/>
    </location>
</feature>
<reference evidence="13" key="1">
    <citation type="submission" date="2024-06" db="EMBL/GenBank/DDBJ databases">
        <title>Multi-omics analyses provide insights into the biosynthesis of the anticancer antibiotic pleurotin in Hohenbuehelia grisea.</title>
        <authorList>
            <person name="Weaver J.A."/>
            <person name="Alberti F."/>
        </authorList>
    </citation>
    <scope>NUCLEOTIDE SEQUENCE [LARGE SCALE GENOMIC DNA]</scope>
    <source>
        <strain evidence="13">T-177</strain>
    </source>
</reference>
<dbReference type="InterPro" id="IPR036691">
    <property type="entry name" value="Endo/exonu/phosph_ase_sf"/>
</dbReference>
<keyword evidence="9" id="KW-0234">DNA repair</keyword>
<keyword evidence="4" id="KW-0540">Nuclease</keyword>
<comment type="caution">
    <text evidence="12">The sequence shown here is derived from an EMBL/GenBank/DDBJ whole genome shotgun (WGS) entry which is preliminary data.</text>
</comment>
<evidence type="ECO:0000313" key="12">
    <source>
        <dbReference type="EMBL" id="KAL0948946.1"/>
    </source>
</evidence>
<dbReference type="EMBL" id="JASNQZ010000012">
    <property type="protein sequence ID" value="KAL0948946.1"/>
    <property type="molecule type" value="Genomic_DNA"/>
</dbReference>
<sequence>MSYASSDGSEPVIPNSLFAVRPSRYRRSKDAWKHVSISSSSSGSDDEVEPGPSMVRVVTWNVEFNDEECEERLATALEYLRCDIFRCDDGQDPDDSVILLQEVNTHAFSVLLEDDWIRANYAITPVSPRHWPEHAAYGNVTLVSRKIDIVFAGVLEYGCSSMERTAIITDLRLSTDPDYGRGTRPVIVRVVNTHLESLTEGRIARPQQLRLVSALLTGKAGKEDGVHCGIVCGDMNAICTEDRFLNREVGLRDAWRKGDEEEKGFTWGYQGRDVGRFPRARLDKVLFTPRRGLKVDEPIRIGVGVKTPDGKLFVSDHFGLITTMRVLK</sequence>
<dbReference type="SUPFAM" id="SSF56219">
    <property type="entry name" value="DNase I-like"/>
    <property type="match status" value="1"/>
</dbReference>
<name>A0ABR3IZZ1_9AGAR</name>
<dbReference type="Pfam" id="PF03372">
    <property type="entry name" value="Exo_endo_phos"/>
    <property type="match status" value="1"/>
</dbReference>